<dbReference type="STRING" id="1168289.GCA_000259075_02885"/>
<dbReference type="PANTHER" id="PTHR46797:SF1">
    <property type="entry name" value="METHYLPHOSPHONATE SYNTHASE"/>
    <property type="match status" value="1"/>
</dbReference>
<dbReference type="InterPro" id="IPR010982">
    <property type="entry name" value="Lambda_DNA-bd_dom_sf"/>
</dbReference>
<dbReference type="GO" id="GO:0003677">
    <property type="term" value="F:DNA binding"/>
    <property type="evidence" value="ECO:0007669"/>
    <property type="project" value="UniProtKB-KW"/>
</dbReference>
<organism evidence="3 4">
    <name type="scientific">Marinilabilia salmonicolor</name>
    <dbReference type="NCBI Taxonomy" id="989"/>
    <lineage>
        <taxon>Bacteria</taxon>
        <taxon>Pseudomonadati</taxon>
        <taxon>Bacteroidota</taxon>
        <taxon>Bacteroidia</taxon>
        <taxon>Marinilabiliales</taxon>
        <taxon>Marinilabiliaceae</taxon>
        <taxon>Marinilabilia</taxon>
    </lineage>
</organism>
<keyword evidence="1" id="KW-0238">DNA-binding</keyword>
<evidence type="ECO:0000313" key="4">
    <source>
        <dbReference type="Proteomes" id="UP000252733"/>
    </source>
</evidence>
<dbReference type="InterPro" id="IPR001387">
    <property type="entry name" value="Cro/C1-type_HTH"/>
</dbReference>
<dbReference type="InterPro" id="IPR014710">
    <property type="entry name" value="RmlC-like_jellyroll"/>
</dbReference>
<dbReference type="CDD" id="cd00093">
    <property type="entry name" value="HTH_XRE"/>
    <property type="match status" value="1"/>
</dbReference>
<dbReference type="Gene3D" id="2.60.120.10">
    <property type="entry name" value="Jelly Rolls"/>
    <property type="match status" value="1"/>
</dbReference>
<dbReference type="AlphaFoldDB" id="A0A2T0XDM7"/>
<evidence type="ECO:0000313" key="3">
    <source>
        <dbReference type="EMBL" id="RCW36682.1"/>
    </source>
</evidence>
<accession>A0A2T0XDM7</accession>
<dbReference type="GO" id="GO:0005829">
    <property type="term" value="C:cytosol"/>
    <property type="evidence" value="ECO:0007669"/>
    <property type="project" value="TreeGrafter"/>
</dbReference>
<name>A0A2T0XDM7_9BACT</name>
<dbReference type="SUPFAM" id="SSF51182">
    <property type="entry name" value="RmlC-like cupins"/>
    <property type="match status" value="1"/>
</dbReference>
<gene>
    <name evidence="3" type="ORF">DFO77_108124</name>
</gene>
<dbReference type="InterPro" id="IPR011051">
    <property type="entry name" value="RmlC_Cupin_sf"/>
</dbReference>
<dbReference type="RefSeq" id="WP_146130987.1">
    <property type="nucleotide sequence ID" value="NZ_PVTS01000013.1"/>
</dbReference>
<dbReference type="PANTHER" id="PTHR46797">
    <property type="entry name" value="HTH-TYPE TRANSCRIPTIONAL REGULATOR"/>
    <property type="match status" value="1"/>
</dbReference>
<comment type="caution">
    <text evidence="3">The sequence shown here is derived from an EMBL/GenBank/DDBJ whole genome shotgun (WGS) entry which is preliminary data.</text>
</comment>
<dbReference type="Pfam" id="PF07883">
    <property type="entry name" value="Cupin_2"/>
    <property type="match status" value="1"/>
</dbReference>
<dbReference type="InterPro" id="IPR013096">
    <property type="entry name" value="Cupin_2"/>
</dbReference>
<dbReference type="CDD" id="cd02209">
    <property type="entry name" value="cupin_XRE_C"/>
    <property type="match status" value="1"/>
</dbReference>
<dbReference type="Pfam" id="PF01381">
    <property type="entry name" value="HTH_3"/>
    <property type="match status" value="1"/>
</dbReference>
<dbReference type="GO" id="GO:0003700">
    <property type="term" value="F:DNA-binding transcription factor activity"/>
    <property type="evidence" value="ECO:0007669"/>
    <property type="project" value="TreeGrafter"/>
</dbReference>
<feature type="domain" description="HTH cro/C1-type" evidence="2">
    <location>
        <begin position="8"/>
        <end position="62"/>
    </location>
</feature>
<dbReference type="Proteomes" id="UP000252733">
    <property type="component" value="Unassembled WGS sequence"/>
</dbReference>
<dbReference type="SUPFAM" id="SSF47413">
    <property type="entry name" value="lambda repressor-like DNA-binding domains"/>
    <property type="match status" value="1"/>
</dbReference>
<dbReference type="InterPro" id="IPR050807">
    <property type="entry name" value="TransReg_Diox_bact_type"/>
</dbReference>
<proteinExistence type="predicted"/>
<evidence type="ECO:0000256" key="1">
    <source>
        <dbReference type="ARBA" id="ARBA00023125"/>
    </source>
</evidence>
<dbReference type="OrthoDB" id="34624at2"/>
<dbReference type="PROSITE" id="PS50943">
    <property type="entry name" value="HTH_CROC1"/>
    <property type="match status" value="1"/>
</dbReference>
<reference evidence="3 4" key="1">
    <citation type="submission" date="2018-07" db="EMBL/GenBank/DDBJ databases">
        <title>Freshwater and sediment microbial communities from various areas in North America, analyzing microbe dynamics in response to fracking.</title>
        <authorList>
            <person name="Lamendella R."/>
        </authorList>
    </citation>
    <scope>NUCLEOTIDE SEQUENCE [LARGE SCALE GENOMIC DNA]</scope>
    <source>
        <strain evidence="3 4">160A</strain>
    </source>
</reference>
<dbReference type="EMBL" id="QPIZ01000008">
    <property type="protein sequence ID" value="RCW36682.1"/>
    <property type="molecule type" value="Genomic_DNA"/>
</dbReference>
<evidence type="ECO:0000259" key="2">
    <source>
        <dbReference type="PROSITE" id="PS50943"/>
    </source>
</evidence>
<keyword evidence="4" id="KW-1185">Reference proteome</keyword>
<sequence length="184" mass="20596">MDKLGKRIKQRREAVGLTLSGLSKASGSSLSLLSQIEHGKTYPSLHTLKNIAVALNSSVGTLIGEQENLSHNPFMGFNERKLVKQTEWGASLFMLTHYSPSQSIEPYMVRLENRGTCQGLVEGSRRAQEFCHVLAGSIEIDLRGRPFILKQGDSLIFDSYELNSIVNIHDGISDFLWIFSQEKR</sequence>
<dbReference type="SMART" id="SM00530">
    <property type="entry name" value="HTH_XRE"/>
    <property type="match status" value="1"/>
</dbReference>
<protein>
    <submittedName>
        <fullName evidence="3">XRE family transcriptional regulator</fullName>
    </submittedName>
</protein>
<dbReference type="Gene3D" id="1.10.260.40">
    <property type="entry name" value="lambda repressor-like DNA-binding domains"/>
    <property type="match status" value="1"/>
</dbReference>